<dbReference type="EC" id="3.6.4.13" evidence="10"/>
<evidence type="ECO:0000313" key="17">
    <source>
        <dbReference type="Proteomes" id="UP000228593"/>
    </source>
</evidence>
<keyword evidence="8 10" id="KW-0346">Stress response</keyword>
<dbReference type="InterPro" id="IPR028618">
    <property type="entry name" value="DEAD_helicase_DeaD"/>
</dbReference>
<dbReference type="PROSITE" id="PS51192">
    <property type="entry name" value="HELICASE_ATP_BIND_1"/>
    <property type="match status" value="1"/>
</dbReference>
<dbReference type="GO" id="GO:0000027">
    <property type="term" value="P:ribosomal large subunit assembly"/>
    <property type="evidence" value="ECO:0007669"/>
    <property type="project" value="UniProtKB-UniRule"/>
</dbReference>
<feature type="domain" description="Helicase ATP-binding" evidence="13">
    <location>
        <begin position="38"/>
        <end position="209"/>
    </location>
</feature>
<dbReference type="Gene3D" id="3.30.70.330">
    <property type="match status" value="1"/>
</dbReference>
<dbReference type="Pfam" id="PF25399">
    <property type="entry name" value="DeaD_dimer"/>
    <property type="match status" value="1"/>
</dbReference>
<proteinExistence type="inferred from homology"/>
<keyword evidence="7 10" id="KW-0694">RNA-binding</keyword>
<dbReference type="InterPro" id="IPR011545">
    <property type="entry name" value="DEAD/DEAH_box_helicase_dom"/>
</dbReference>
<evidence type="ECO:0000256" key="7">
    <source>
        <dbReference type="ARBA" id="ARBA00022884"/>
    </source>
</evidence>
<dbReference type="GO" id="GO:0033592">
    <property type="term" value="F:RNA strand annealing activity"/>
    <property type="evidence" value="ECO:0007669"/>
    <property type="project" value="TreeGrafter"/>
</dbReference>
<dbReference type="InterPro" id="IPR034415">
    <property type="entry name" value="CsdA_RRM"/>
</dbReference>
<dbReference type="InterPro" id="IPR001650">
    <property type="entry name" value="Helicase_C-like"/>
</dbReference>
<evidence type="ECO:0000256" key="4">
    <source>
        <dbReference type="ARBA" id="ARBA00022801"/>
    </source>
</evidence>
<dbReference type="Pfam" id="PF03880">
    <property type="entry name" value="DbpA"/>
    <property type="match status" value="1"/>
</dbReference>
<keyword evidence="3 10" id="KW-0547">Nucleotide-binding</keyword>
<dbReference type="PANTHER" id="PTHR47963:SF8">
    <property type="entry name" value="ATP-DEPENDENT RNA HELICASE DEAD"/>
    <property type="match status" value="1"/>
</dbReference>
<evidence type="ECO:0000256" key="2">
    <source>
        <dbReference type="ARBA" id="ARBA00022490"/>
    </source>
</evidence>
<dbReference type="Pfam" id="PF00270">
    <property type="entry name" value="DEAD"/>
    <property type="match status" value="1"/>
</dbReference>
<comment type="caution">
    <text evidence="16">The sequence shown here is derived from an EMBL/GenBank/DDBJ whole genome shotgun (WGS) entry which is preliminary data.</text>
</comment>
<dbReference type="GO" id="GO:0016887">
    <property type="term" value="F:ATP hydrolysis activity"/>
    <property type="evidence" value="ECO:0007669"/>
    <property type="project" value="RHEA"/>
</dbReference>
<comment type="function">
    <text evidence="10">DEAD-box RNA helicase involved in various cellular processes at low temperature, including ribosome biogenesis, mRNA degradation and translation initiation.</text>
</comment>
<comment type="subcellular location">
    <subcellularLocation>
        <location evidence="1 10">Cytoplasm</location>
    </subcellularLocation>
</comment>
<evidence type="ECO:0000256" key="1">
    <source>
        <dbReference type="ARBA" id="ARBA00004496"/>
    </source>
</evidence>
<dbReference type="InterPro" id="IPR014001">
    <property type="entry name" value="Helicase_ATP-bd"/>
</dbReference>
<dbReference type="Proteomes" id="UP000228593">
    <property type="component" value="Unassembled WGS sequence"/>
</dbReference>
<evidence type="ECO:0000256" key="9">
    <source>
        <dbReference type="ARBA" id="ARBA00047984"/>
    </source>
</evidence>
<dbReference type="EMBL" id="PDOB01000018">
    <property type="protein sequence ID" value="PIL39448.1"/>
    <property type="molecule type" value="Genomic_DNA"/>
</dbReference>
<feature type="region of interest" description="Disordered" evidence="12">
    <location>
        <begin position="448"/>
        <end position="496"/>
    </location>
</feature>
<protein>
    <recommendedName>
        <fullName evidence="10">ATP-dependent RNA helicase DeaD</fullName>
        <ecNumber evidence="10">3.6.4.13</ecNumber>
    </recommendedName>
    <alternativeName>
        <fullName evidence="10">Cold-shock DEAD box protein A</fullName>
    </alternativeName>
</protein>
<comment type="similarity">
    <text evidence="10">Belongs to the DEAD box helicase family. DeaD/CsdA subfamily.</text>
</comment>
<sequence length="618" mass="67400">MSDTPLPQFSELNLSAAVLKVIKEVGYETPSPIQAATIPLLLANRDVLGQAQTGTGKTAAFALPILSNIDIKQHSPQALVLAPTRELAIQVAEAFQTYAAHIKDFHVLPIYGGQSYGPQLSALRRGVHVIVGTPGRVIDHLDKGSLDLSKLKTLVLDEADEMLRMGFIDDVEQILQKTPATRQTALFSATMPSAIKRIAKAYLRDPAEVTVAAKTGTADNIRQRFWMVSGMQKLEALTRILEAEPFDGMIIFARTKLGTEELASKLQARGFAATAINGDMQQTQRERTIEQLKNGKIDILVATDVAARGLDVERISHVINYDVPSDPESYTHRIGRTGRAGRSGEAILFITPREQGLLKAIERATRQPVSPLTLPTVKTINDVRIAKFKDQITETLAAGGMDVFRTLIEEYERELNVPAVEIAAALAKLARGDVPLLLEKPDRAAKAAPVWEERPARAPRFEAPMRSDRGDTPARQDRSDPPAFKRERVSRPAEEGMGTYRIEVGHSHGVKPGNIVGAIANEAGIESKYIGRIEIYDDYSTLDLPADMPPDLVDHLKTVWVAGQQLNITRDGETPAVKKAGGFAGAGAKNAGDRRFAEKAGYAKGPKKEHRKGPSKPE</sequence>
<dbReference type="SUPFAM" id="SSF52540">
    <property type="entry name" value="P-loop containing nucleoside triphosphate hydrolases"/>
    <property type="match status" value="1"/>
</dbReference>
<dbReference type="AlphaFoldDB" id="A0A2G8T167"/>
<dbReference type="GO" id="GO:0005829">
    <property type="term" value="C:cytosol"/>
    <property type="evidence" value="ECO:0007669"/>
    <property type="project" value="TreeGrafter"/>
</dbReference>
<reference evidence="16 17" key="1">
    <citation type="submission" date="2017-10" db="EMBL/GenBank/DDBJ databases">
        <title>Massilia psychrophilum sp. nov., a novel purple-pigmented bacterium isolated from Tianshan glacier, Xinjiang Municipality, China.</title>
        <authorList>
            <person name="Wang H."/>
        </authorList>
    </citation>
    <scope>NUCLEOTIDE SEQUENCE [LARGE SCALE GENOMIC DNA]</scope>
    <source>
        <strain evidence="16 17">JCM 30813</strain>
    </source>
</reference>
<feature type="compositionally biased region" description="Low complexity" evidence="12">
    <location>
        <begin position="580"/>
        <end position="590"/>
    </location>
</feature>
<dbReference type="CDD" id="cd00268">
    <property type="entry name" value="DEADc"/>
    <property type="match status" value="1"/>
</dbReference>
<evidence type="ECO:0000256" key="8">
    <source>
        <dbReference type="ARBA" id="ARBA00023016"/>
    </source>
</evidence>
<dbReference type="SMART" id="SM00487">
    <property type="entry name" value="DEXDc"/>
    <property type="match status" value="1"/>
</dbReference>
<dbReference type="InterPro" id="IPR057325">
    <property type="entry name" value="DeaD_dimer"/>
</dbReference>
<dbReference type="PROSITE" id="PS00039">
    <property type="entry name" value="DEAD_ATP_HELICASE"/>
    <property type="match status" value="1"/>
</dbReference>
<keyword evidence="5 10" id="KW-0347">Helicase</keyword>
<evidence type="ECO:0000313" key="16">
    <source>
        <dbReference type="EMBL" id="PIL39448.1"/>
    </source>
</evidence>
<dbReference type="InterPro" id="IPR050547">
    <property type="entry name" value="DEAD_box_RNA_helicases"/>
</dbReference>
<dbReference type="GO" id="GO:0003724">
    <property type="term" value="F:RNA helicase activity"/>
    <property type="evidence" value="ECO:0007669"/>
    <property type="project" value="UniProtKB-UniRule"/>
</dbReference>
<dbReference type="PROSITE" id="PS51195">
    <property type="entry name" value="Q_MOTIF"/>
    <property type="match status" value="1"/>
</dbReference>
<keyword evidence="6 10" id="KW-0067">ATP-binding</keyword>
<feature type="domain" description="DEAD-box RNA helicase Q" evidence="15">
    <location>
        <begin position="7"/>
        <end position="35"/>
    </location>
</feature>
<evidence type="ECO:0000259" key="15">
    <source>
        <dbReference type="PROSITE" id="PS51195"/>
    </source>
</evidence>
<organism evidence="16 17">
    <name type="scientific">Massilia psychrophila</name>
    <dbReference type="NCBI Taxonomy" id="1603353"/>
    <lineage>
        <taxon>Bacteria</taxon>
        <taxon>Pseudomonadati</taxon>
        <taxon>Pseudomonadota</taxon>
        <taxon>Betaproteobacteria</taxon>
        <taxon>Burkholderiales</taxon>
        <taxon>Oxalobacteraceae</taxon>
        <taxon>Telluria group</taxon>
        <taxon>Massilia</taxon>
    </lineage>
</organism>
<dbReference type="SMART" id="SM00490">
    <property type="entry name" value="HELICc"/>
    <property type="match status" value="1"/>
</dbReference>
<dbReference type="FunFam" id="3.30.70.330:FF:000068">
    <property type="entry name" value="ATP-dependent RNA helicase DeaD"/>
    <property type="match status" value="1"/>
</dbReference>
<gene>
    <name evidence="10" type="primary">deaD</name>
    <name evidence="10" type="synonym">csdA</name>
    <name evidence="16" type="ORF">CR103_12605</name>
</gene>
<dbReference type="InterPro" id="IPR014014">
    <property type="entry name" value="RNA_helicase_DEAD_Q_motif"/>
</dbReference>
<dbReference type="CDD" id="cd18787">
    <property type="entry name" value="SF2_C_DEAD"/>
    <property type="match status" value="1"/>
</dbReference>
<dbReference type="PROSITE" id="PS51194">
    <property type="entry name" value="HELICASE_CTER"/>
    <property type="match status" value="1"/>
</dbReference>
<feature type="short sequence motif" description="Q motif" evidence="11">
    <location>
        <begin position="7"/>
        <end position="35"/>
    </location>
</feature>
<dbReference type="CDD" id="cd12499">
    <property type="entry name" value="RRM_EcCsdA_like"/>
    <property type="match status" value="1"/>
</dbReference>
<dbReference type="InterPro" id="IPR027417">
    <property type="entry name" value="P-loop_NTPase"/>
</dbReference>
<dbReference type="PANTHER" id="PTHR47963">
    <property type="entry name" value="DEAD-BOX ATP-DEPENDENT RNA HELICASE 47, MITOCHONDRIAL"/>
    <property type="match status" value="1"/>
</dbReference>
<evidence type="ECO:0000256" key="10">
    <source>
        <dbReference type="HAMAP-Rule" id="MF_00964"/>
    </source>
</evidence>
<dbReference type="Gene3D" id="3.40.50.300">
    <property type="entry name" value="P-loop containing nucleotide triphosphate hydrolases"/>
    <property type="match status" value="2"/>
</dbReference>
<keyword evidence="4 10" id="KW-0378">Hydrolase</keyword>
<dbReference type="GO" id="GO:0070417">
    <property type="term" value="P:cellular response to cold"/>
    <property type="evidence" value="ECO:0007669"/>
    <property type="project" value="InterPro"/>
</dbReference>
<evidence type="ECO:0000256" key="12">
    <source>
        <dbReference type="SAM" id="MobiDB-lite"/>
    </source>
</evidence>
<evidence type="ECO:0000256" key="6">
    <source>
        <dbReference type="ARBA" id="ARBA00022840"/>
    </source>
</evidence>
<name>A0A2G8T167_9BURK</name>
<dbReference type="InterPro" id="IPR012677">
    <property type="entry name" value="Nucleotide-bd_a/b_plait_sf"/>
</dbReference>
<evidence type="ECO:0000256" key="5">
    <source>
        <dbReference type="ARBA" id="ARBA00022806"/>
    </source>
</evidence>
<dbReference type="HAMAP" id="MF_00964">
    <property type="entry name" value="DEAD_helicase_DeaD"/>
    <property type="match status" value="1"/>
</dbReference>
<dbReference type="FunFam" id="3.40.50.300:FF:000108">
    <property type="entry name" value="ATP-dependent RNA helicase RhlE"/>
    <property type="match status" value="1"/>
</dbReference>
<dbReference type="OrthoDB" id="5297934at2"/>
<dbReference type="InterPro" id="IPR005580">
    <property type="entry name" value="DbpA/CsdA_RNA-bd_dom"/>
</dbReference>
<keyword evidence="17" id="KW-1185">Reference proteome</keyword>
<evidence type="ECO:0000256" key="11">
    <source>
        <dbReference type="PROSITE-ProRule" id="PRU00552"/>
    </source>
</evidence>
<feature type="region of interest" description="Disordered" evidence="12">
    <location>
        <begin position="580"/>
        <end position="618"/>
    </location>
</feature>
<feature type="compositionally biased region" description="Basic residues" evidence="12">
    <location>
        <begin position="605"/>
        <end position="618"/>
    </location>
</feature>
<dbReference type="InterPro" id="IPR044742">
    <property type="entry name" value="DEAD/DEAH_RhlB"/>
</dbReference>
<comment type="catalytic activity">
    <reaction evidence="9 10">
        <text>ATP + H2O = ADP + phosphate + H(+)</text>
        <dbReference type="Rhea" id="RHEA:13065"/>
        <dbReference type="ChEBI" id="CHEBI:15377"/>
        <dbReference type="ChEBI" id="CHEBI:15378"/>
        <dbReference type="ChEBI" id="CHEBI:30616"/>
        <dbReference type="ChEBI" id="CHEBI:43474"/>
        <dbReference type="ChEBI" id="CHEBI:456216"/>
        <dbReference type="EC" id="3.6.4.13"/>
    </reaction>
</comment>
<dbReference type="InterPro" id="IPR000629">
    <property type="entry name" value="RNA-helicase_DEAD-box_CS"/>
</dbReference>
<dbReference type="GO" id="GO:0005524">
    <property type="term" value="F:ATP binding"/>
    <property type="evidence" value="ECO:0007669"/>
    <property type="project" value="UniProtKB-UniRule"/>
</dbReference>
<evidence type="ECO:0000259" key="14">
    <source>
        <dbReference type="PROSITE" id="PS51194"/>
    </source>
</evidence>
<keyword evidence="2 10" id="KW-0963">Cytoplasm</keyword>
<evidence type="ECO:0000256" key="3">
    <source>
        <dbReference type="ARBA" id="ARBA00022741"/>
    </source>
</evidence>
<dbReference type="GO" id="GO:0005840">
    <property type="term" value="C:ribosome"/>
    <property type="evidence" value="ECO:0007669"/>
    <property type="project" value="TreeGrafter"/>
</dbReference>
<feature type="domain" description="Helicase C-terminal" evidence="14">
    <location>
        <begin position="233"/>
        <end position="380"/>
    </location>
</feature>
<feature type="compositionally biased region" description="Basic and acidic residues" evidence="12">
    <location>
        <begin position="448"/>
        <end position="494"/>
    </location>
</feature>
<accession>A0A2G8T167</accession>
<evidence type="ECO:0000259" key="13">
    <source>
        <dbReference type="PROSITE" id="PS51192"/>
    </source>
</evidence>
<dbReference type="Pfam" id="PF00271">
    <property type="entry name" value="Helicase_C"/>
    <property type="match status" value="1"/>
</dbReference>
<dbReference type="RefSeq" id="WP_099916341.1">
    <property type="nucleotide sequence ID" value="NZ_BMHS01000012.1"/>
</dbReference>
<dbReference type="GO" id="GO:0006401">
    <property type="term" value="P:RNA catabolic process"/>
    <property type="evidence" value="ECO:0007669"/>
    <property type="project" value="UniProtKB-UniRule"/>
</dbReference>